<accession>A0AAD2PUU9</accession>
<evidence type="ECO:0000313" key="3">
    <source>
        <dbReference type="Proteomes" id="UP001295423"/>
    </source>
</evidence>
<dbReference type="AlphaFoldDB" id="A0AAD2PUU9"/>
<feature type="region of interest" description="Disordered" evidence="1">
    <location>
        <begin position="17"/>
        <end position="125"/>
    </location>
</feature>
<sequence>MLSHILRRKAQVSISPAIDASANGRGDVEVVNESFADRPVTPMSGPTSGPKSGPATGPSSYLTSGPTAGPTSGPTAGATFSPFSVPITGPTDKATNESGEPRNEIRQKEINGNPHRKYSTFHVYA</sequence>
<feature type="compositionally biased region" description="Polar residues" evidence="1">
    <location>
        <begin position="57"/>
        <end position="74"/>
    </location>
</feature>
<comment type="caution">
    <text evidence="2">The sequence shown here is derived from an EMBL/GenBank/DDBJ whole genome shotgun (WGS) entry which is preliminary data.</text>
</comment>
<protein>
    <submittedName>
        <fullName evidence="2">Uncharacterized protein</fullName>
    </submittedName>
</protein>
<name>A0AAD2PUU9_9STRA</name>
<reference evidence="2" key="1">
    <citation type="submission" date="2023-08" db="EMBL/GenBank/DDBJ databases">
        <authorList>
            <person name="Audoor S."/>
            <person name="Bilcke G."/>
        </authorList>
    </citation>
    <scope>NUCLEOTIDE SEQUENCE</scope>
</reference>
<proteinExistence type="predicted"/>
<organism evidence="2 3">
    <name type="scientific">Cylindrotheca closterium</name>
    <dbReference type="NCBI Taxonomy" id="2856"/>
    <lineage>
        <taxon>Eukaryota</taxon>
        <taxon>Sar</taxon>
        <taxon>Stramenopiles</taxon>
        <taxon>Ochrophyta</taxon>
        <taxon>Bacillariophyta</taxon>
        <taxon>Bacillariophyceae</taxon>
        <taxon>Bacillariophycidae</taxon>
        <taxon>Bacillariales</taxon>
        <taxon>Bacillariaceae</taxon>
        <taxon>Cylindrotheca</taxon>
    </lineage>
</organism>
<evidence type="ECO:0000313" key="2">
    <source>
        <dbReference type="EMBL" id="CAJ1952725.1"/>
    </source>
</evidence>
<keyword evidence="3" id="KW-1185">Reference proteome</keyword>
<dbReference type="Proteomes" id="UP001295423">
    <property type="component" value="Unassembled WGS sequence"/>
</dbReference>
<gene>
    <name evidence="2" type="ORF">CYCCA115_LOCUS13685</name>
</gene>
<dbReference type="EMBL" id="CAKOGP040001814">
    <property type="protein sequence ID" value="CAJ1952725.1"/>
    <property type="molecule type" value="Genomic_DNA"/>
</dbReference>
<feature type="compositionally biased region" description="Basic and acidic residues" evidence="1">
    <location>
        <begin position="99"/>
        <end position="109"/>
    </location>
</feature>
<evidence type="ECO:0000256" key="1">
    <source>
        <dbReference type="SAM" id="MobiDB-lite"/>
    </source>
</evidence>